<comment type="similarity">
    <text evidence="2">Belongs to the PpiC/parvulin rotamase family.</text>
</comment>
<dbReference type="InterPro" id="IPR000297">
    <property type="entry name" value="PPIase_PpiC"/>
</dbReference>
<evidence type="ECO:0000313" key="10">
    <source>
        <dbReference type="EMBL" id="XBM01560.1"/>
    </source>
</evidence>
<dbReference type="PANTHER" id="PTHR47245:SF1">
    <property type="entry name" value="FOLDASE PROTEIN PRSA"/>
    <property type="match status" value="1"/>
</dbReference>
<dbReference type="PANTHER" id="PTHR47245">
    <property type="entry name" value="PEPTIDYLPROLYL ISOMERASE"/>
    <property type="match status" value="1"/>
</dbReference>
<accession>A0AAU7FD81</accession>
<feature type="domain" description="PpiC" evidence="9">
    <location>
        <begin position="132"/>
        <end position="222"/>
    </location>
</feature>
<name>A0AAU7FD81_9NEIS</name>
<proteinExistence type="inferred from homology"/>
<protein>
    <recommendedName>
        <fullName evidence="3">peptidylprolyl isomerase</fullName>
        <ecNumber evidence="3">5.2.1.8</ecNumber>
    </recommendedName>
</protein>
<dbReference type="Pfam" id="PF00639">
    <property type="entry name" value="Rotamase"/>
    <property type="match status" value="1"/>
</dbReference>
<reference evidence="10" key="1">
    <citation type="submission" date="2024-05" db="EMBL/GenBank/DDBJ databases">
        <authorList>
            <person name="Yang L."/>
            <person name="Pan L."/>
        </authorList>
    </citation>
    <scope>NUCLEOTIDE SEQUENCE</scope>
    <source>
        <strain evidence="10">FCG-7</strain>
    </source>
</reference>
<evidence type="ECO:0000256" key="4">
    <source>
        <dbReference type="ARBA" id="ARBA00022729"/>
    </source>
</evidence>
<dbReference type="InterPro" id="IPR027304">
    <property type="entry name" value="Trigger_fact/SurA_dom_sf"/>
</dbReference>
<dbReference type="PROSITE" id="PS50198">
    <property type="entry name" value="PPIC_PPIASE_2"/>
    <property type="match status" value="1"/>
</dbReference>
<evidence type="ECO:0000256" key="8">
    <source>
        <dbReference type="SAM" id="SignalP"/>
    </source>
</evidence>
<organism evidence="10">
    <name type="scientific">Chitinibacter mangrovi</name>
    <dbReference type="NCBI Taxonomy" id="3153927"/>
    <lineage>
        <taxon>Bacteria</taxon>
        <taxon>Pseudomonadati</taxon>
        <taxon>Pseudomonadota</taxon>
        <taxon>Betaproteobacteria</taxon>
        <taxon>Neisseriales</taxon>
        <taxon>Chitinibacteraceae</taxon>
        <taxon>Chitinibacter</taxon>
    </lineage>
</organism>
<evidence type="ECO:0000256" key="5">
    <source>
        <dbReference type="ARBA" id="ARBA00023110"/>
    </source>
</evidence>
<dbReference type="InterPro" id="IPR023058">
    <property type="entry name" value="PPIase_PpiC_CS"/>
</dbReference>
<dbReference type="EMBL" id="CP157355">
    <property type="protein sequence ID" value="XBM01560.1"/>
    <property type="molecule type" value="Genomic_DNA"/>
</dbReference>
<dbReference type="GO" id="GO:0003755">
    <property type="term" value="F:peptidyl-prolyl cis-trans isomerase activity"/>
    <property type="evidence" value="ECO:0007669"/>
    <property type="project" value="UniProtKB-KW"/>
</dbReference>
<comment type="catalytic activity">
    <reaction evidence="1">
        <text>[protein]-peptidylproline (omega=180) = [protein]-peptidylproline (omega=0)</text>
        <dbReference type="Rhea" id="RHEA:16237"/>
        <dbReference type="Rhea" id="RHEA-COMP:10747"/>
        <dbReference type="Rhea" id="RHEA-COMP:10748"/>
        <dbReference type="ChEBI" id="CHEBI:83833"/>
        <dbReference type="ChEBI" id="CHEBI:83834"/>
        <dbReference type="EC" id="5.2.1.8"/>
    </reaction>
</comment>
<evidence type="ECO:0000256" key="3">
    <source>
        <dbReference type="ARBA" id="ARBA00013194"/>
    </source>
</evidence>
<dbReference type="RefSeq" id="WP_348945840.1">
    <property type="nucleotide sequence ID" value="NZ_CP157355.1"/>
</dbReference>
<dbReference type="SUPFAM" id="SSF109998">
    <property type="entry name" value="Triger factor/SurA peptide-binding domain-like"/>
    <property type="match status" value="1"/>
</dbReference>
<dbReference type="AlphaFoldDB" id="A0AAU7FD81"/>
<keyword evidence="6 7" id="KW-0413">Isomerase</keyword>
<dbReference type="Gene3D" id="3.10.50.40">
    <property type="match status" value="1"/>
</dbReference>
<dbReference type="Gene3D" id="1.10.8.1040">
    <property type="match status" value="1"/>
</dbReference>
<evidence type="ECO:0000256" key="7">
    <source>
        <dbReference type="PROSITE-ProRule" id="PRU00278"/>
    </source>
</evidence>
<dbReference type="EC" id="5.2.1.8" evidence="3"/>
<dbReference type="InterPro" id="IPR046357">
    <property type="entry name" value="PPIase_dom_sf"/>
</dbReference>
<evidence type="ECO:0000256" key="6">
    <source>
        <dbReference type="ARBA" id="ARBA00023235"/>
    </source>
</evidence>
<dbReference type="KEGG" id="cmav:ABHF33_04570"/>
<keyword evidence="5 7" id="KW-0697">Rotamase</keyword>
<evidence type="ECO:0000259" key="9">
    <source>
        <dbReference type="PROSITE" id="PS50198"/>
    </source>
</evidence>
<feature type="chain" id="PRO_5043414303" description="peptidylprolyl isomerase" evidence="8">
    <location>
        <begin position="23"/>
        <end position="262"/>
    </location>
</feature>
<sequence>MFKANRLALAIAAASLSASVFAAPAGTVATVNGVAIPQAKSDAFASELAQRGQKDSPELRAKIKDELIKNEVVYQEALKKGMDKNPEALAQLEMLKQRIIIGAFVNQYVKANPLTDSDLRKEYDKIKVTFGGKEFKARHILVATEAEAKAILADLKKGKKFDELAKAKSMDKGSGANGGDLGWADPKNFVPEFGGALEKLPKGKISDPVKSQFGFHIIKLDDVREAKGPSFEEVKPQLEQQLQGQRIQKMVEELVAKAQIVQ</sequence>
<evidence type="ECO:0000256" key="1">
    <source>
        <dbReference type="ARBA" id="ARBA00000971"/>
    </source>
</evidence>
<dbReference type="SUPFAM" id="SSF54534">
    <property type="entry name" value="FKBP-like"/>
    <property type="match status" value="1"/>
</dbReference>
<keyword evidence="4 8" id="KW-0732">Signal</keyword>
<feature type="signal peptide" evidence="8">
    <location>
        <begin position="1"/>
        <end position="22"/>
    </location>
</feature>
<dbReference type="PROSITE" id="PS01096">
    <property type="entry name" value="PPIC_PPIASE_1"/>
    <property type="match status" value="1"/>
</dbReference>
<gene>
    <name evidence="10" type="ORF">ABHF33_04570</name>
</gene>
<dbReference type="InterPro" id="IPR050245">
    <property type="entry name" value="PrsA_foldase"/>
</dbReference>
<evidence type="ECO:0000256" key="2">
    <source>
        <dbReference type="ARBA" id="ARBA00007656"/>
    </source>
</evidence>